<sequence>MHWVERIQEWIVYGAFKVDICDRFAFCGPYGSCSIEKHPSCTCMPGFEPRNPEEWDASDWSSGCTRKTPLNCGNVNGDGFRRTTGHKAPDTRRSWFNVSMTLGECEMACRRNCSCTAYANLDIRNGGSGCLLWFDELIDIRDYDEDHDIYIRMAASELADHQTDSNRRKRLFTRVLSISSAALLLCAIAYACKKRIKRLRMKGQGDMEYALDKKNTSVQTQLLGDIPFISLYKLAKATNNFCESNKIGEGDFGPVYKGVLEDGQEVAMKRLSDTSQQGIDEFKNEVISISKLQHRNLVKLLGYCVLGNEMILIYELTQQKHTKTNISNCTDETRRLTLDWPQRFQIILGMARGILYLHQDSRLQIIHRDLKAGNILLDGDINPKISDFGLARKFVGPDTIAKTKKVVGTYGYIFSGVCSTRAFLYKVRCI</sequence>
<proteinExistence type="predicted"/>
<protein>
    <submittedName>
        <fullName evidence="1">Uncharacterized protein</fullName>
    </submittedName>
</protein>
<comment type="caution">
    <text evidence="1">The sequence shown here is derived from an EMBL/GenBank/DDBJ whole genome shotgun (WGS) entry which is preliminary data.</text>
</comment>
<dbReference type="EMBL" id="CM042021">
    <property type="protein sequence ID" value="KAI3817674.1"/>
    <property type="molecule type" value="Genomic_DNA"/>
</dbReference>
<name>A0ACB9JB32_9ASTR</name>
<accession>A0ACB9JB32</accession>
<reference evidence="1 2" key="2">
    <citation type="journal article" date="2022" name="Mol. Ecol. Resour.">
        <title>The genomes of chicory, endive, great burdock and yacon provide insights into Asteraceae paleo-polyploidization history and plant inulin production.</title>
        <authorList>
            <person name="Fan W."/>
            <person name="Wang S."/>
            <person name="Wang H."/>
            <person name="Wang A."/>
            <person name="Jiang F."/>
            <person name="Liu H."/>
            <person name="Zhao H."/>
            <person name="Xu D."/>
            <person name="Zhang Y."/>
        </authorList>
    </citation>
    <scope>NUCLEOTIDE SEQUENCE [LARGE SCALE GENOMIC DNA]</scope>
    <source>
        <strain evidence="2">cv. Yunnan</strain>
        <tissue evidence="1">Leaves</tissue>
    </source>
</reference>
<evidence type="ECO:0000313" key="1">
    <source>
        <dbReference type="EMBL" id="KAI3817674.1"/>
    </source>
</evidence>
<keyword evidence="2" id="KW-1185">Reference proteome</keyword>
<organism evidence="1 2">
    <name type="scientific">Smallanthus sonchifolius</name>
    <dbReference type="NCBI Taxonomy" id="185202"/>
    <lineage>
        <taxon>Eukaryota</taxon>
        <taxon>Viridiplantae</taxon>
        <taxon>Streptophyta</taxon>
        <taxon>Embryophyta</taxon>
        <taxon>Tracheophyta</taxon>
        <taxon>Spermatophyta</taxon>
        <taxon>Magnoliopsida</taxon>
        <taxon>eudicotyledons</taxon>
        <taxon>Gunneridae</taxon>
        <taxon>Pentapetalae</taxon>
        <taxon>asterids</taxon>
        <taxon>campanulids</taxon>
        <taxon>Asterales</taxon>
        <taxon>Asteraceae</taxon>
        <taxon>Asteroideae</taxon>
        <taxon>Heliantheae alliance</taxon>
        <taxon>Millerieae</taxon>
        <taxon>Smallanthus</taxon>
    </lineage>
</organism>
<evidence type="ECO:0000313" key="2">
    <source>
        <dbReference type="Proteomes" id="UP001056120"/>
    </source>
</evidence>
<dbReference type="Proteomes" id="UP001056120">
    <property type="component" value="Linkage Group LG04"/>
</dbReference>
<gene>
    <name evidence="1" type="ORF">L1987_11471</name>
</gene>
<reference evidence="2" key="1">
    <citation type="journal article" date="2022" name="Mol. Ecol. Resour.">
        <title>The genomes of chicory, endive, great burdock and yacon provide insights into Asteraceae palaeo-polyploidization history and plant inulin production.</title>
        <authorList>
            <person name="Fan W."/>
            <person name="Wang S."/>
            <person name="Wang H."/>
            <person name="Wang A."/>
            <person name="Jiang F."/>
            <person name="Liu H."/>
            <person name="Zhao H."/>
            <person name="Xu D."/>
            <person name="Zhang Y."/>
        </authorList>
    </citation>
    <scope>NUCLEOTIDE SEQUENCE [LARGE SCALE GENOMIC DNA]</scope>
    <source>
        <strain evidence="2">cv. Yunnan</strain>
    </source>
</reference>